<dbReference type="RefSeq" id="XP_016763065.1">
    <property type="nucleotide sequence ID" value="XM_016909486.1"/>
</dbReference>
<reference evidence="2 3" key="1">
    <citation type="journal article" date="2012" name="PLoS Pathog.">
        <title>Diverse lifestyles and strategies of plant pathogenesis encoded in the genomes of eighteen Dothideomycetes fungi.</title>
        <authorList>
            <person name="Ohm R.A."/>
            <person name="Feau N."/>
            <person name="Henrissat B."/>
            <person name="Schoch C.L."/>
            <person name="Horwitz B.A."/>
            <person name="Barry K.W."/>
            <person name="Condon B.J."/>
            <person name="Copeland A.C."/>
            <person name="Dhillon B."/>
            <person name="Glaser F."/>
            <person name="Hesse C.N."/>
            <person name="Kosti I."/>
            <person name="LaButti K."/>
            <person name="Lindquist E.A."/>
            <person name="Lucas S."/>
            <person name="Salamov A.A."/>
            <person name="Bradshaw R.E."/>
            <person name="Ciuffetti L."/>
            <person name="Hamelin R.C."/>
            <person name="Kema G.H.J."/>
            <person name="Lawrence C."/>
            <person name="Scott J.A."/>
            <person name="Spatafora J.W."/>
            <person name="Turgeon B.G."/>
            <person name="de Wit P.J.G.M."/>
            <person name="Zhong S."/>
            <person name="Goodwin S.B."/>
            <person name="Grigoriev I.V."/>
        </authorList>
    </citation>
    <scope>NUCLEOTIDE SEQUENCE [LARGE SCALE GENOMIC DNA]</scope>
    <source>
        <strain evidence="2 3">SO2202</strain>
    </source>
</reference>
<accession>M3DAS8</accession>
<dbReference type="GeneID" id="27906623"/>
<dbReference type="SUPFAM" id="SSF52833">
    <property type="entry name" value="Thioredoxin-like"/>
    <property type="match status" value="1"/>
</dbReference>
<evidence type="ECO:0000313" key="2">
    <source>
        <dbReference type="EMBL" id="EMF14944.1"/>
    </source>
</evidence>
<organism evidence="2 3">
    <name type="scientific">Sphaerulina musiva (strain SO2202)</name>
    <name type="common">Poplar stem canker fungus</name>
    <name type="synonym">Septoria musiva</name>
    <dbReference type="NCBI Taxonomy" id="692275"/>
    <lineage>
        <taxon>Eukaryota</taxon>
        <taxon>Fungi</taxon>
        <taxon>Dikarya</taxon>
        <taxon>Ascomycota</taxon>
        <taxon>Pezizomycotina</taxon>
        <taxon>Dothideomycetes</taxon>
        <taxon>Dothideomycetidae</taxon>
        <taxon>Mycosphaerellales</taxon>
        <taxon>Mycosphaerellaceae</taxon>
        <taxon>Sphaerulina</taxon>
    </lineage>
</organism>
<keyword evidence="3" id="KW-1185">Reference proteome</keyword>
<dbReference type="InterPro" id="IPR036249">
    <property type="entry name" value="Thioredoxin-like_sf"/>
</dbReference>
<dbReference type="EMBL" id="KB456261">
    <property type="protein sequence ID" value="EMF14944.1"/>
    <property type="molecule type" value="Genomic_DNA"/>
</dbReference>
<name>M3DAS8_SPHMS</name>
<dbReference type="OMA" id="RDLYAKW"/>
<dbReference type="PANTHER" id="PTHR42336">
    <property type="entry name" value="THIOREDOXIN DOMAIN-CONTAINING PROTEIN-RELATED"/>
    <property type="match status" value="1"/>
</dbReference>
<dbReference type="PANTHER" id="PTHR42336:SF1">
    <property type="entry name" value="ALKYL HYDROPEROXIDE REDUCTASE SUBUNIT C_ THIOL SPECIFIC ANTIOXIDANT DOMAIN-CONTAINING PROTEIN"/>
    <property type="match status" value="1"/>
</dbReference>
<dbReference type="Gene3D" id="3.40.30.10">
    <property type="entry name" value="Glutaredoxin"/>
    <property type="match status" value="1"/>
</dbReference>
<dbReference type="InterPro" id="IPR032801">
    <property type="entry name" value="PXL2A/B/C"/>
</dbReference>
<gene>
    <name evidence="2" type="ORF">SEPMUDRAFT_59234</name>
</gene>
<dbReference type="Pfam" id="PF13911">
    <property type="entry name" value="AhpC-TSA_2"/>
    <property type="match status" value="1"/>
</dbReference>
<feature type="region of interest" description="Disordered" evidence="1">
    <location>
        <begin position="7"/>
        <end position="33"/>
    </location>
</feature>
<dbReference type="HOGENOM" id="CLU_072123_2_0_1"/>
<proteinExistence type="predicted"/>
<dbReference type="eggNOG" id="ENOG502S2R7">
    <property type="taxonomic scope" value="Eukaryota"/>
</dbReference>
<dbReference type="Proteomes" id="UP000016931">
    <property type="component" value="Unassembled WGS sequence"/>
</dbReference>
<dbReference type="AlphaFoldDB" id="M3DAS8"/>
<evidence type="ECO:0000256" key="1">
    <source>
        <dbReference type="SAM" id="MobiDB-lite"/>
    </source>
</evidence>
<protein>
    <submittedName>
        <fullName evidence="2">Uncharacterized protein</fullName>
    </submittedName>
</protein>
<sequence length="203" mass="22528">MTFQQELNSWFAPKDSPNNCPPPRVGEQAPRSTKLELQPNHRTIIAFLRHCGCPFAEKTYLLLRESAKSHQDIDFIAVSHSDQASTDKWVRSIPQFGSESENLRVVVDDTKEAYAAYGLGISSWLHVLSPASMMNVFSLARREGISNRPTESGTRWQTSGTFAIGEDGIVKWGGPASRADDIPDFEEVVKTLDPVHGVSQSKL</sequence>
<evidence type="ECO:0000313" key="3">
    <source>
        <dbReference type="Proteomes" id="UP000016931"/>
    </source>
</evidence>